<accession>A0A2P4R9R9</accession>
<dbReference type="PIRSF" id="PIRSF026631">
    <property type="entry name" value="UCP026631"/>
    <property type="match status" value="1"/>
</dbReference>
<name>A0A2P4R9R9_9LACO</name>
<evidence type="ECO:0000313" key="3">
    <source>
        <dbReference type="EMBL" id="POH38007.1"/>
    </source>
</evidence>
<feature type="transmembrane region" description="Helical" evidence="1">
    <location>
        <begin position="368"/>
        <end position="389"/>
    </location>
</feature>
<dbReference type="Pfam" id="PF03703">
    <property type="entry name" value="bPH_2"/>
    <property type="match status" value="2"/>
</dbReference>
<comment type="caution">
    <text evidence="3">The sequence shown here is derived from an EMBL/GenBank/DDBJ whole genome shotgun (WGS) entry which is preliminary data.</text>
</comment>
<protein>
    <recommendedName>
        <fullName evidence="2">YdbS-like PH domain-containing protein</fullName>
    </recommendedName>
</protein>
<organism evidence="3">
    <name type="scientific">Companilactobacillus formosensis</name>
    <dbReference type="NCBI Taxonomy" id="1617889"/>
    <lineage>
        <taxon>Bacteria</taxon>
        <taxon>Bacillati</taxon>
        <taxon>Bacillota</taxon>
        <taxon>Bacilli</taxon>
        <taxon>Lactobacillales</taxon>
        <taxon>Lactobacillaceae</taxon>
        <taxon>Companilactobacillus</taxon>
    </lineage>
</organism>
<dbReference type="PANTHER" id="PTHR34473:SF2">
    <property type="entry name" value="UPF0699 TRANSMEMBRANE PROTEIN YDBT"/>
    <property type="match status" value="1"/>
</dbReference>
<keyword evidence="1" id="KW-0472">Membrane</keyword>
<feature type="transmembrane region" description="Helical" evidence="1">
    <location>
        <begin position="12"/>
        <end position="35"/>
    </location>
</feature>
<feature type="domain" description="YdbS-like PH" evidence="2">
    <location>
        <begin position="63"/>
        <end position="133"/>
    </location>
</feature>
<dbReference type="AlphaFoldDB" id="A0A2P4R9R9"/>
<feature type="transmembrane region" description="Helical" evidence="1">
    <location>
        <begin position="41"/>
        <end position="58"/>
    </location>
</feature>
<feature type="transmembrane region" description="Helical" evidence="1">
    <location>
        <begin position="345"/>
        <end position="362"/>
    </location>
</feature>
<keyword evidence="1" id="KW-1133">Transmembrane helix</keyword>
<reference evidence="3" key="1">
    <citation type="submission" date="2018-01" db="EMBL/GenBank/DDBJ databases">
        <title>Genome sequnecing of Lactobacillus formosensis KACC 18721.</title>
        <authorList>
            <person name="Kim S.-J."/>
            <person name="Heo J."/>
        </authorList>
    </citation>
    <scope>NUCLEOTIDE SEQUENCE</scope>
    <source>
        <strain evidence="3">KACC 18721</strain>
    </source>
</reference>
<proteinExistence type="predicted"/>
<feature type="transmembrane region" description="Helical" evidence="1">
    <location>
        <begin position="209"/>
        <end position="236"/>
    </location>
</feature>
<dbReference type="InterPro" id="IPR014529">
    <property type="entry name" value="UCP026631"/>
</dbReference>
<dbReference type="InterPro" id="IPR005182">
    <property type="entry name" value="YdbS-like_PH"/>
</dbReference>
<dbReference type="EMBL" id="PPWZ01000001">
    <property type="protein sequence ID" value="POH38007.1"/>
    <property type="molecule type" value="Genomic_DNA"/>
</dbReference>
<sequence length="474" mass="55171">MTSKPKRLHPISLLIFTYESIKQIIFPLIIFILGFSRISSIAWLIVIVVALVIINLIWDIMDYFMFTYQILESEVVIRSGVLVKKVNHVPFDRIQNITTNQWFFLKPFGLEELEIETAGQSNKAEVELKAVPDTLKKEIDLLRYKKGTTINNAQTEENVYTISWPDLWKFSLTSPAYFSALLAVLALYGKVKDAIKQNVYQNIADRMTHLGFLILIIVSLIVLFVFYLGSVAILILKYYHFQLLENDGRLQITRGLFQIRKTVISIKRIQTVIVKQPLLRTFLGISTIQLVIISNSKEGETEKDIVIMPVIATKKVGEFLQQFLPQIPVKEIEPKLNKWTYYYELRNATLWAIPTLGCLIWIGYSNFWFIIMIIILGLFLLFVPAFLSAKRSKVQYVNKEFLMLQNNKFMIKQVIYIPKSRIQYIEKRSSIWLEQKSIASLLIYIRSGNSKRTFNVNYQAEEDISEIITWYSEK</sequence>
<evidence type="ECO:0000256" key="1">
    <source>
        <dbReference type="SAM" id="Phobius"/>
    </source>
</evidence>
<feature type="domain" description="YdbS-like PH" evidence="2">
    <location>
        <begin position="238"/>
        <end position="316"/>
    </location>
</feature>
<gene>
    <name evidence="3" type="ORF">C2R26_00160</name>
</gene>
<keyword evidence="1" id="KW-0812">Transmembrane</keyword>
<feature type="transmembrane region" description="Helical" evidence="1">
    <location>
        <begin position="170"/>
        <end position="189"/>
    </location>
</feature>
<dbReference type="PANTHER" id="PTHR34473">
    <property type="entry name" value="UPF0699 TRANSMEMBRANE PROTEIN YDBS"/>
    <property type="match status" value="1"/>
</dbReference>
<evidence type="ECO:0000259" key="2">
    <source>
        <dbReference type="Pfam" id="PF03703"/>
    </source>
</evidence>